<keyword evidence="3" id="KW-0560">Oxidoreductase</keyword>
<dbReference type="PANTHER" id="PTHR43639:SF1">
    <property type="entry name" value="SHORT-CHAIN DEHYDROGENASE_REDUCTASE FAMILY PROTEIN"/>
    <property type="match status" value="1"/>
</dbReference>
<accession>A0A4U0WK16</accession>
<gene>
    <name evidence="5" type="ORF">B0A49_08134</name>
</gene>
<evidence type="ECO:0000313" key="5">
    <source>
        <dbReference type="EMBL" id="TKA63067.1"/>
    </source>
</evidence>
<dbReference type="Gene3D" id="3.40.50.720">
    <property type="entry name" value="NAD(P)-binding Rossmann-like Domain"/>
    <property type="match status" value="1"/>
</dbReference>
<organism evidence="5 6">
    <name type="scientific">Cryomyces minteri</name>
    <dbReference type="NCBI Taxonomy" id="331657"/>
    <lineage>
        <taxon>Eukaryota</taxon>
        <taxon>Fungi</taxon>
        <taxon>Dikarya</taxon>
        <taxon>Ascomycota</taxon>
        <taxon>Pezizomycotina</taxon>
        <taxon>Dothideomycetes</taxon>
        <taxon>Dothideomycetes incertae sedis</taxon>
        <taxon>Cryomyces</taxon>
    </lineage>
</organism>
<dbReference type="AlphaFoldDB" id="A0A4U0WK16"/>
<evidence type="ECO:0000256" key="1">
    <source>
        <dbReference type="ARBA" id="ARBA00006484"/>
    </source>
</evidence>
<dbReference type="SUPFAM" id="SSF51735">
    <property type="entry name" value="NAD(P)-binding Rossmann-fold domains"/>
    <property type="match status" value="1"/>
</dbReference>
<comment type="similarity">
    <text evidence="1 4">Belongs to the short-chain dehydrogenases/reductases (SDR) family.</text>
</comment>
<dbReference type="STRING" id="331657.A0A4U0WK16"/>
<dbReference type="PANTHER" id="PTHR43639">
    <property type="entry name" value="OXIDOREDUCTASE, SHORT-CHAIN DEHYDROGENASE/REDUCTASE FAMILY (AFU_ORTHOLOGUE AFUA_5G02870)"/>
    <property type="match status" value="1"/>
</dbReference>
<dbReference type="PRINTS" id="PR00080">
    <property type="entry name" value="SDRFAMILY"/>
</dbReference>
<sequence length="246" mass="26274">MESSKLTLSGKVAIVTGASRGIGAGIAEELGKRGAKVTPQTATLTRSRGSQDQVVVVYTSPTSDRSAEELVVKIKSLNNGADAIKVQVDLRARTSPEKIVSACVGAFGGKIDILVNNAGCELNKPLTETTLEDFDHVYDLNVRAVFLMTKAVVAYFQQAGRIINIGSVGGRAGFANLSLYCSSKAAMEGFTRTWAAELGKDGHTVNQVNPGPVQSAMLENVPKDIVEMQKKWTPLQQCCQSYHIIS</sequence>
<dbReference type="GO" id="GO:0016491">
    <property type="term" value="F:oxidoreductase activity"/>
    <property type="evidence" value="ECO:0007669"/>
    <property type="project" value="UniProtKB-KW"/>
</dbReference>
<dbReference type="Pfam" id="PF00106">
    <property type="entry name" value="adh_short"/>
    <property type="match status" value="1"/>
</dbReference>
<dbReference type="InterPro" id="IPR036291">
    <property type="entry name" value="NAD(P)-bd_dom_sf"/>
</dbReference>
<evidence type="ECO:0000256" key="3">
    <source>
        <dbReference type="ARBA" id="ARBA00023002"/>
    </source>
</evidence>
<name>A0A4U0WK16_9PEZI</name>
<dbReference type="InterPro" id="IPR002347">
    <property type="entry name" value="SDR_fam"/>
</dbReference>
<dbReference type="PROSITE" id="PS00061">
    <property type="entry name" value="ADH_SHORT"/>
    <property type="match status" value="1"/>
</dbReference>
<dbReference type="FunFam" id="3.40.50.720:FF:000084">
    <property type="entry name" value="Short-chain dehydrogenase reductase"/>
    <property type="match status" value="1"/>
</dbReference>
<keyword evidence="6" id="KW-1185">Reference proteome</keyword>
<evidence type="ECO:0000313" key="6">
    <source>
        <dbReference type="Proteomes" id="UP000308768"/>
    </source>
</evidence>
<evidence type="ECO:0000256" key="4">
    <source>
        <dbReference type="RuleBase" id="RU000363"/>
    </source>
</evidence>
<reference evidence="5 6" key="1">
    <citation type="submission" date="2017-03" db="EMBL/GenBank/DDBJ databases">
        <title>Genomes of endolithic fungi from Antarctica.</title>
        <authorList>
            <person name="Coleine C."/>
            <person name="Masonjones S."/>
            <person name="Stajich J.E."/>
        </authorList>
    </citation>
    <scope>NUCLEOTIDE SEQUENCE [LARGE SCALE GENOMIC DNA]</scope>
    <source>
        <strain evidence="5 6">CCFEE 5187</strain>
    </source>
</reference>
<comment type="caution">
    <text evidence="5">The sequence shown here is derived from an EMBL/GenBank/DDBJ whole genome shotgun (WGS) entry which is preliminary data.</text>
</comment>
<protein>
    <submittedName>
        <fullName evidence="5">Uncharacterized protein</fullName>
    </submittedName>
</protein>
<dbReference type="Proteomes" id="UP000308768">
    <property type="component" value="Unassembled WGS sequence"/>
</dbReference>
<dbReference type="PRINTS" id="PR00081">
    <property type="entry name" value="GDHRDH"/>
</dbReference>
<dbReference type="EMBL" id="NAJN01001457">
    <property type="protein sequence ID" value="TKA63067.1"/>
    <property type="molecule type" value="Genomic_DNA"/>
</dbReference>
<dbReference type="InterPro" id="IPR020904">
    <property type="entry name" value="Sc_DH/Rdtase_CS"/>
</dbReference>
<evidence type="ECO:0000256" key="2">
    <source>
        <dbReference type="ARBA" id="ARBA00022857"/>
    </source>
</evidence>
<dbReference type="CDD" id="cd05233">
    <property type="entry name" value="SDR_c"/>
    <property type="match status" value="1"/>
</dbReference>
<proteinExistence type="inferred from homology"/>
<dbReference type="OrthoDB" id="47007at2759"/>
<keyword evidence="2" id="KW-0521">NADP</keyword>